<protein>
    <submittedName>
        <fullName evidence="5">Helix-turn-helix domain-containing protein</fullName>
    </submittedName>
</protein>
<evidence type="ECO:0000313" key="6">
    <source>
        <dbReference type="EMBL" id="RHE15812.1"/>
    </source>
</evidence>
<keyword evidence="1" id="KW-0805">Transcription regulation</keyword>
<evidence type="ECO:0000313" key="5">
    <source>
        <dbReference type="EMBL" id="RGR51297.1"/>
    </source>
</evidence>
<evidence type="ECO:0000256" key="1">
    <source>
        <dbReference type="ARBA" id="ARBA00023015"/>
    </source>
</evidence>
<keyword evidence="2" id="KW-0238">DNA-binding</keyword>
<dbReference type="PANTHER" id="PTHR43280:SF2">
    <property type="entry name" value="HTH-TYPE TRANSCRIPTIONAL REGULATOR EXSA"/>
    <property type="match status" value="1"/>
</dbReference>
<evidence type="ECO:0000313" key="7">
    <source>
        <dbReference type="Proteomes" id="UP000284644"/>
    </source>
</evidence>
<accession>A0A396FU66</accession>
<comment type="caution">
    <text evidence="5">The sequence shown here is derived from an EMBL/GenBank/DDBJ whole genome shotgun (WGS) entry which is preliminary data.</text>
</comment>
<evidence type="ECO:0000259" key="4">
    <source>
        <dbReference type="PROSITE" id="PS01124"/>
    </source>
</evidence>
<dbReference type="Proteomes" id="UP000285839">
    <property type="component" value="Unassembled WGS sequence"/>
</dbReference>
<dbReference type="InterPro" id="IPR009057">
    <property type="entry name" value="Homeodomain-like_sf"/>
</dbReference>
<proteinExistence type="predicted"/>
<dbReference type="RefSeq" id="WP_117638373.1">
    <property type="nucleotide sequence ID" value="NZ_JAQDKV010000002.1"/>
</dbReference>
<dbReference type="AlphaFoldDB" id="A0A396FU66"/>
<dbReference type="SUPFAM" id="SSF46689">
    <property type="entry name" value="Homeodomain-like"/>
    <property type="match status" value="1"/>
</dbReference>
<dbReference type="PRINTS" id="PR00032">
    <property type="entry name" value="HTHARAC"/>
</dbReference>
<dbReference type="PROSITE" id="PS01124">
    <property type="entry name" value="HTH_ARAC_FAMILY_2"/>
    <property type="match status" value="1"/>
</dbReference>
<dbReference type="EMBL" id="QSJW01000001">
    <property type="protein sequence ID" value="RHE15812.1"/>
    <property type="molecule type" value="Genomic_DNA"/>
</dbReference>
<dbReference type="GO" id="GO:0043565">
    <property type="term" value="F:sequence-specific DNA binding"/>
    <property type="evidence" value="ECO:0007669"/>
    <property type="project" value="InterPro"/>
</dbReference>
<feature type="domain" description="HTH araC/xylS-type" evidence="4">
    <location>
        <begin position="178"/>
        <end position="277"/>
    </location>
</feature>
<dbReference type="Gene3D" id="1.10.10.60">
    <property type="entry name" value="Homeodomain-like"/>
    <property type="match status" value="2"/>
</dbReference>
<dbReference type="Pfam" id="PF12833">
    <property type="entry name" value="HTH_18"/>
    <property type="match status" value="1"/>
</dbReference>
<sequence>MISTFNIEKLNKLLKDFYTLSHIRITVFDENFKELTSYPSEIAPICQIIRLDKCAREECHKCDVEACRKANGRKTPYIYQCHAGLTEAIAPLYFGNIVIGYLLFGHIISYESVEEAWKEIYGHCKRYDIDKDKLYQCCLEQKTIEEDYIDSSASILQAVASYLCLERMVILKRKGLAVQVDEYISRHYLEDLDVETLCQHFNIGKTTLYKLAKENYGIGITDHIRNLKIEKAKKLLSEDSEMRVSEISIKCGFSDYNYFITLFKKKVGMPPQKYRLIHLDNNIGKNNE</sequence>
<gene>
    <name evidence="6" type="ORF">DW767_01260</name>
    <name evidence="5" type="ORF">DWY46_01405</name>
</gene>
<keyword evidence="3" id="KW-0804">Transcription</keyword>
<dbReference type="Pfam" id="PF10114">
    <property type="entry name" value="PocR"/>
    <property type="match status" value="1"/>
</dbReference>
<dbReference type="InterPro" id="IPR018060">
    <property type="entry name" value="HTH_AraC"/>
</dbReference>
<reference evidence="7 8" key="1">
    <citation type="submission" date="2018-08" db="EMBL/GenBank/DDBJ databases">
        <title>A genome reference for cultivated species of the human gut microbiota.</title>
        <authorList>
            <person name="Zou Y."/>
            <person name="Xue W."/>
            <person name="Luo G."/>
        </authorList>
    </citation>
    <scope>NUCLEOTIDE SEQUENCE [LARGE SCALE GENOMIC DNA]</scope>
    <source>
        <strain evidence="5 8">AF25-21</strain>
        <strain evidence="6 7">AM29-25AC</strain>
    </source>
</reference>
<dbReference type="PROSITE" id="PS00041">
    <property type="entry name" value="HTH_ARAC_FAMILY_1"/>
    <property type="match status" value="1"/>
</dbReference>
<dbReference type="PANTHER" id="PTHR43280">
    <property type="entry name" value="ARAC-FAMILY TRANSCRIPTIONAL REGULATOR"/>
    <property type="match status" value="1"/>
</dbReference>
<dbReference type="InterPro" id="IPR018062">
    <property type="entry name" value="HTH_AraC-typ_CS"/>
</dbReference>
<dbReference type="InterPro" id="IPR020449">
    <property type="entry name" value="Tscrpt_reg_AraC-type_HTH"/>
</dbReference>
<name>A0A396FU66_9FIRM</name>
<dbReference type="EMBL" id="QRUH01000001">
    <property type="protein sequence ID" value="RGR51297.1"/>
    <property type="molecule type" value="Genomic_DNA"/>
</dbReference>
<dbReference type="InterPro" id="IPR018771">
    <property type="entry name" value="PocR_dom"/>
</dbReference>
<evidence type="ECO:0000256" key="2">
    <source>
        <dbReference type="ARBA" id="ARBA00023125"/>
    </source>
</evidence>
<dbReference type="Proteomes" id="UP000284644">
    <property type="component" value="Unassembled WGS sequence"/>
</dbReference>
<dbReference type="GO" id="GO:0003700">
    <property type="term" value="F:DNA-binding transcription factor activity"/>
    <property type="evidence" value="ECO:0007669"/>
    <property type="project" value="InterPro"/>
</dbReference>
<evidence type="ECO:0000256" key="3">
    <source>
        <dbReference type="ARBA" id="ARBA00023163"/>
    </source>
</evidence>
<organism evidence="5 8">
    <name type="scientific">Blautia obeum</name>
    <dbReference type="NCBI Taxonomy" id="40520"/>
    <lineage>
        <taxon>Bacteria</taxon>
        <taxon>Bacillati</taxon>
        <taxon>Bacillota</taxon>
        <taxon>Clostridia</taxon>
        <taxon>Lachnospirales</taxon>
        <taxon>Lachnospiraceae</taxon>
        <taxon>Blautia</taxon>
    </lineage>
</organism>
<dbReference type="SMART" id="SM00342">
    <property type="entry name" value="HTH_ARAC"/>
    <property type="match status" value="1"/>
</dbReference>
<evidence type="ECO:0000313" key="8">
    <source>
        <dbReference type="Proteomes" id="UP000285839"/>
    </source>
</evidence>